<reference evidence="3 4" key="1">
    <citation type="submission" date="2019-07" db="EMBL/GenBank/DDBJ databases">
        <title>Genome sequencing of 100 strains of the haloalkaliphilic chemolithoautotrophic sulfur-oxidizing bacterium Thioalkalivibrio.</title>
        <authorList>
            <person name="Muyzer G."/>
        </authorList>
    </citation>
    <scope>NUCLEOTIDE SEQUENCE [LARGE SCALE GENOMIC DNA]</scope>
    <source>
        <strain evidence="3 4">ASO4-4</strain>
    </source>
</reference>
<dbReference type="SUPFAM" id="SSF56925">
    <property type="entry name" value="OMPA-like"/>
    <property type="match status" value="1"/>
</dbReference>
<dbReference type="Pfam" id="PF13505">
    <property type="entry name" value="OMP_b-brl"/>
    <property type="match status" value="1"/>
</dbReference>
<evidence type="ECO:0000313" key="3">
    <source>
        <dbReference type="EMBL" id="TWI73220.1"/>
    </source>
</evidence>
<accession>A0A562RXT9</accession>
<feature type="domain" description="Outer membrane protein beta-barrel" evidence="2">
    <location>
        <begin position="9"/>
        <end position="174"/>
    </location>
</feature>
<keyword evidence="1" id="KW-0732">Signal</keyword>
<dbReference type="RefSeq" id="WP_144683691.1">
    <property type="nucleotide sequence ID" value="NZ_VLLC01000008.1"/>
</dbReference>
<evidence type="ECO:0000259" key="2">
    <source>
        <dbReference type="Pfam" id="PF13505"/>
    </source>
</evidence>
<dbReference type="InterPro" id="IPR027385">
    <property type="entry name" value="Beta-barrel_OMP"/>
</dbReference>
<gene>
    <name evidence="3" type="ORF">LZ24_01308</name>
</gene>
<dbReference type="OrthoDB" id="9947922at2"/>
<evidence type="ECO:0000256" key="1">
    <source>
        <dbReference type="ARBA" id="ARBA00022729"/>
    </source>
</evidence>
<dbReference type="EMBL" id="VLLC01000008">
    <property type="protein sequence ID" value="TWI73220.1"/>
    <property type="molecule type" value="Genomic_DNA"/>
</dbReference>
<dbReference type="AlphaFoldDB" id="A0A562RXT9"/>
<keyword evidence="4" id="KW-1185">Reference proteome</keyword>
<comment type="caution">
    <text evidence="3">The sequence shown here is derived from an EMBL/GenBank/DDBJ whole genome shotgun (WGS) entry which is preliminary data.</text>
</comment>
<sequence length="219" mass="24012">MNKTFKFLIFFAFITILPAEAGIFGKRYIGFSVGHTIVGDEELQNIDDPILSYGLGGRFPVSPNLDLMGSVTQSKISGDMYLYNQWGGYYSVSMKTTGTIISGSFQYHFLPEEKVNPFIGLGLAWSKVETETSFGGYTYSETDNDAGALLGAGAEISLDDTISLNFGILYQTEMYDKEDFILGGGFNLWATPQLLLTIAGQYSFEFENKSISAGISIGF</sequence>
<protein>
    <submittedName>
        <fullName evidence="3">Outer membrane protein with beta-barrel domain</fullName>
    </submittedName>
</protein>
<proteinExistence type="predicted"/>
<dbReference type="InterPro" id="IPR011250">
    <property type="entry name" value="OMP/PagP_B-barrel"/>
</dbReference>
<dbReference type="Gene3D" id="2.40.160.20">
    <property type="match status" value="1"/>
</dbReference>
<organism evidence="3 4">
    <name type="scientific">Desulfobotulus alkaliphilus</name>
    <dbReference type="NCBI Taxonomy" id="622671"/>
    <lineage>
        <taxon>Bacteria</taxon>
        <taxon>Pseudomonadati</taxon>
        <taxon>Thermodesulfobacteriota</taxon>
        <taxon>Desulfobacteria</taxon>
        <taxon>Desulfobacterales</taxon>
        <taxon>Desulfobacteraceae</taxon>
        <taxon>Desulfobotulus</taxon>
    </lineage>
</organism>
<dbReference type="Proteomes" id="UP000318307">
    <property type="component" value="Unassembled WGS sequence"/>
</dbReference>
<evidence type="ECO:0000313" key="4">
    <source>
        <dbReference type="Proteomes" id="UP000318307"/>
    </source>
</evidence>
<name>A0A562RXT9_9BACT</name>